<name>A0A9D4GT40_DREPO</name>
<comment type="caution">
    <text evidence="1">The sequence shown here is derived from an EMBL/GenBank/DDBJ whole genome shotgun (WGS) entry which is preliminary data.</text>
</comment>
<dbReference type="Proteomes" id="UP000828390">
    <property type="component" value="Unassembled WGS sequence"/>
</dbReference>
<accession>A0A9D4GT40</accession>
<dbReference type="EMBL" id="JAIWYP010000005">
    <property type="protein sequence ID" value="KAH3823171.1"/>
    <property type="molecule type" value="Genomic_DNA"/>
</dbReference>
<sequence>MKLNIVRPLDNINFVFEVVVSRRGDIGHYYYVYDQPNAWQFCGQHCDDKKQVCVWCRQNGYNYAHLPLSLHTPWTVLDRTFGFLLDADRHAFSTSDVTRYRALHTVTEVNYSAGLWPVFGCHKPSKVKLEKALLTG</sequence>
<dbReference type="AlphaFoldDB" id="A0A9D4GT40"/>
<evidence type="ECO:0000313" key="2">
    <source>
        <dbReference type="Proteomes" id="UP000828390"/>
    </source>
</evidence>
<gene>
    <name evidence="1" type="ORF">DPMN_124970</name>
</gene>
<keyword evidence="2" id="KW-1185">Reference proteome</keyword>
<reference evidence="1" key="2">
    <citation type="submission" date="2020-11" db="EMBL/GenBank/DDBJ databases">
        <authorList>
            <person name="McCartney M.A."/>
            <person name="Auch B."/>
            <person name="Kono T."/>
            <person name="Mallez S."/>
            <person name="Becker A."/>
            <person name="Gohl D.M."/>
            <person name="Silverstein K.A.T."/>
            <person name="Koren S."/>
            <person name="Bechman K.B."/>
            <person name="Herman A."/>
            <person name="Abrahante J.E."/>
            <person name="Garbe J."/>
        </authorList>
    </citation>
    <scope>NUCLEOTIDE SEQUENCE</scope>
    <source>
        <strain evidence="1">Duluth1</strain>
        <tissue evidence="1">Whole animal</tissue>
    </source>
</reference>
<dbReference type="InterPro" id="IPR043136">
    <property type="entry name" value="B30.2/SPRY_sf"/>
</dbReference>
<evidence type="ECO:0000313" key="1">
    <source>
        <dbReference type="EMBL" id="KAH3823171.1"/>
    </source>
</evidence>
<dbReference type="InterPro" id="IPR013320">
    <property type="entry name" value="ConA-like_dom_sf"/>
</dbReference>
<organism evidence="1 2">
    <name type="scientific">Dreissena polymorpha</name>
    <name type="common">Zebra mussel</name>
    <name type="synonym">Mytilus polymorpha</name>
    <dbReference type="NCBI Taxonomy" id="45954"/>
    <lineage>
        <taxon>Eukaryota</taxon>
        <taxon>Metazoa</taxon>
        <taxon>Spiralia</taxon>
        <taxon>Lophotrochozoa</taxon>
        <taxon>Mollusca</taxon>
        <taxon>Bivalvia</taxon>
        <taxon>Autobranchia</taxon>
        <taxon>Heteroconchia</taxon>
        <taxon>Euheterodonta</taxon>
        <taxon>Imparidentia</taxon>
        <taxon>Neoheterodontei</taxon>
        <taxon>Myida</taxon>
        <taxon>Dreissenoidea</taxon>
        <taxon>Dreissenidae</taxon>
        <taxon>Dreissena</taxon>
    </lineage>
</organism>
<protein>
    <submittedName>
        <fullName evidence="1">Uncharacterized protein</fullName>
    </submittedName>
</protein>
<proteinExistence type="predicted"/>
<dbReference type="SUPFAM" id="SSF49899">
    <property type="entry name" value="Concanavalin A-like lectins/glucanases"/>
    <property type="match status" value="1"/>
</dbReference>
<reference evidence="1" key="1">
    <citation type="journal article" date="2019" name="bioRxiv">
        <title>The Genome of the Zebra Mussel, Dreissena polymorpha: A Resource for Invasive Species Research.</title>
        <authorList>
            <person name="McCartney M.A."/>
            <person name="Auch B."/>
            <person name="Kono T."/>
            <person name="Mallez S."/>
            <person name="Zhang Y."/>
            <person name="Obille A."/>
            <person name="Becker A."/>
            <person name="Abrahante J.E."/>
            <person name="Garbe J."/>
            <person name="Badalamenti J.P."/>
            <person name="Herman A."/>
            <person name="Mangelson H."/>
            <person name="Liachko I."/>
            <person name="Sullivan S."/>
            <person name="Sone E.D."/>
            <person name="Koren S."/>
            <person name="Silverstein K.A.T."/>
            <person name="Beckman K.B."/>
            <person name="Gohl D.M."/>
        </authorList>
    </citation>
    <scope>NUCLEOTIDE SEQUENCE</scope>
    <source>
        <strain evidence="1">Duluth1</strain>
        <tissue evidence="1">Whole animal</tissue>
    </source>
</reference>
<dbReference type="Gene3D" id="2.60.120.920">
    <property type="match status" value="1"/>
</dbReference>